<keyword evidence="1" id="KW-0378">Hydrolase</keyword>
<dbReference type="Gene3D" id="2.60.120.260">
    <property type="entry name" value="Galactose-binding domain-like"/>
    <property type="match status" value="1"/>
</dbReference>
<dbReference type="RefSeq" id="WP_078816133.1">
    <property type="nucleotide sequence ID" value="NZ_FUYE01000030.1"/>
</dbReference>
<sequence>MNTRARLLICALTASFTTAVFGQTPTTKKVNLLANPSFEDGQGWWDFSSYHSRGVISVDETETRDGKKSIRIENPSGEDSFLKQTVTVKPKTRYRLTGYIKTQDVVVKGRGATLSLDGGFEHTESITGKKSWTKVTLEFESGAATSIKIGPRLGHHGSMAKGVAWFDDLTLIELGPSRKR</sequence>
<evidence type="ECO:0000313" key="4">
    <source>
        <dbReference type="EMBL" id="SKB08788.1"/>
    </source>
</evidence>
<protein>
    <recommendedName>
        <fullName evidence="3">CBM-cenC domain-containing protein</fullName>
    </recommendedName>
</protein>
<name>A0A1T4Z4K8_9BACT</name>
<dbReference type="Proteomes" id="UP000190774">
    <property type="component" value="Unassembled WGS sequence"/>
</dbReference>
<evidence type="ECO:0000256" key="2">
    <source>
        <dbReference type="SAM" id="SignalP"/>
    </source>
</evidence>
<dbReference type="EMBL" id="FUYE01000030">
    <property type="protein sequence ID" value="SKB08788.1"/>
    <property type="molecule type" value="Genomic_DNA"/>
</dbReference>
<evidence type="ECO:0000259" key="3">
    <source>
        <dbReference type="Pfam" id="PF02018"/>
    </source>
</evidence>
<dbReference type="STRING" id="48467.SAMN02745166_05025"/>
<proteinExistence type="predicted"/>
<evidence type="ECO:0000256" key="1">
    <source>
        <dbReference type="ARBA" id="ARBA00022801"/>
    </source>
</evidence>
<dbReference type="Pfam" id="PF02018">
    <property type="entry name" value="CBM_4_9"/>
    <property type="match status" value="1"/>
</dbReference>
<feature type="signal peptide" evidence="2">
    <location>
        <begin position="1"/>
        <end position="22"/>
    </location>
</feature>
<dbReference type="AlphaFoldDB" id="A0A1T4Z4K8"/>
<reference evidence="5" key="1">
    <citation type="submission" date="2017-02" db="EMBL/GenBank/DDBJ databases">
        <authorList>
            <person name="Varghese N."/>
            <person name="Submissions S."/>
        </authorList>
    </citation>
    <scope>NUCLEOTIDE SEQUENCE [LARGE SCALE GENOMIC DNA]</scope>
    <source>
        <strain evidence="5">ATCC 700200</strain>
    </source>
</reference>
<dbReference type="InterPro" id="IPR003305">
    <property type="entry name" value="CenC_carb-bd"/>
</dbReference>
<gene>
    <name evidence="4" type="ORF">SAMN02745166_05025</name>
</gene>
<feature type="chain" id="PRO_5012956264" description="CBM-cenC domain-containing protein" evidence="2">
    <location>
        <begin position="23"/>
        <end position="180"/>
    </location>
</feature>
<evidence type="ECO:0000313" key="5">
    <source>
        <dbReference type="Proteomes" id="UP000190774"/>
    </source>
</evidence>
<feature type="domain" description="CBM-cenC" evidence="3">
    <location>
        <begin position="31"/>
        <end position="142"/>
    </location>
</feature>
<organism evidence="4 5">
    <name type="scientific">Prosthecobacter debontii</name>
    <dbReference type="NCBI Taxonomy" id="48467"/>
    <lineage>
        <taxon>Bacteria</taxon>
        <taxon>Pseudomonadati</taxon>
        <taxon>Verrucomicrobiota</taxon>
        <taxon>Verrucomicrobiia</taxon>
        <taxon>Verrucomicrobiales</taxon>
        <taxon>Verrucomicrobiaceae</taxon>
        <taxon>Prosthecobacter</taxon>
    </lineage>
</organism>
<accession>A0A1T4Z4K8</accession>
<keyword evidence="5" id="KW-1185">Reference proteome</keyword>
<dbReference type="GO" id="GO:0016798">
    <property type="term" value="F:hydrolase activity, acting on glycosyl bonds"/>
    <property type="evidence" value="ECO:0007669"/>
    <property type="project" value="InterPro"/>
</dbReference>
<dbReference type="SUPFAM" id="SSF49785">
    <property type="entry name" value="Galactose-binding domain-like"/>
    <property type="match status" value="1"/>
</dbReference>
<dbReference type="InterPro" id="IPR008979">
    <property type="entry name" value="Galactose-bd-like_sf"/>
</dbReference>
<dbReference type="OrthoDB" id="189297at2"/>
<keyword evidence="2" id="KW-0732">Signal</keyword>